<dbReference type="AlphaFoldDB" id="A0A8T0GCI9"/>
<feature type="region of interest" description="Disordered" evidence="6">
    <location>
        <begin position="685"/>
        <end position="713"/>
    </location>
</feature>
<feature type="transmembrane region" description="Helical" evidence="7">
    <location>
        <begin position="471"/>
        <end position="496"/>
    </location>
</feature>
<feature type="transmembrane region" description="Helical" evidence="7">
    <location>
        <begin position="247"/>
        <end position="272"/>
    </location>
</feature>
<evidence type="ECO:0000256" key="3">
    <source>
        <dbReference type="ARBA" id="ARBA00022692"/>
    </source>
</evidence>
<feature type="transmembrane region" description="Helical" evidence="7">
    <location>
        <begin position="601"/>
        <end position="624"/>
    </location>
</feature>
<evidence type="ECO:0000256" key="4">
    <source>
        <dbReference type="ARBA" id="ARBA00022989"/>
    </source>
</evidence>
<dbReference type="GO" id="GO:0022857">
    <property type="term" value="F:transmembrane transporter activity"/>
    <property type="evidence" value="ECO:0007669"/>
    <property type="project" value="InterPro"/>
</dbReference>
<dbReference type="GO" id="GO:0006857">
    <property type="term" value="P:oligopeptide transport"/>
    <property type="evidence" value="ECO:0007669"/>
    <property type="project" value="InterPro"/>
</dbReference>
<feature type="region of interest" description="Disordered" evidence="6">
    <location>
        <begin position="1"/>
        <end position="45"/>
    </location>
</feature>
<feature type="transmembrane region" description="Helical" evidence="7">
    <location>
        <begin position="292"/>
        <end position="311"/>
    </location>
</feature>
<dbReference type="InterPro" id="IPR036259">
    <property type="entry name" value="MFS_trans_sf"/>
</dbReference>
<gene>
    <name evidence="8" type="ORF">KC19_11G054600</name>
</gene>
<evidence type="ECO:0000256" key="6">
    <source>
        <dbReference type="SAM" id="MobiDB-lite"/>
    </source>
</evidence>
<feature type="transmembrane region" description="Helical" evidence="7">
    <location>
        <begin position="557"/>
        <end position="581"/>
    </location>
</feature>
<keyword evidence="5 7" id="KW-0472">Membrane</keyword>
<dbReference type="InterPro" id="IPR000109">
    <property type="entry name" value="POT_fam"/>
</dbReference>
<keyword evidence="9" id="KW-1185">Reference proteome</keyword>
<sequence>MEKNSGQVDTDNCGQTPQTTQVQSPEQWVPVSSPSATKPMSPAAKDLNKTATMYAPVGAAADEHSGKPAAPETFMLLPSVQDTQSLNTTVGKTVSSETCGIDKLNIGYAPVDIRGKLLLDLKNTGGWRAALFIFGNETAERMAFFGILVNLLFYLYLEMHISFPEASTLVTNVVGTSALTPLLGAFIADAYIGRYWTIGIFSMIYLVGLILLTISSIVPSLRPPSAGCSELSLFLDLCKAPSKNQMAFLYVSLYTIALGSGGIRPCVSTFGADQFDVENPKESGQLPRFFNGFYFMITMGIFLSLTLVVYISEYISWAWGFGTLSIAMAVANIIFFLGTPFYRHRLPSGSPLTRLVQVAVAALRKRRVTVPTNKDELYEVHDKESAIPGSRKLYHTDTLRFFDRAAVETPNEKAAGKPVTTWRLCTVTQVEEMKVLVKVIPIWATTVILNTVFLQILNFGAQQAMSMDRRLIKFTVPAASVPVAAALIILIFLPFYDRIMVPFMRKFTGNPRGISFLQRIGVGLFISIAAAVAAAVLEKKRRQVAWETNTARNPMAVVPLSAWWLTIPFCLTGFAEIFASIGQLEFFYDQAPDGMRSIGTALFSATSALGAYLGSFLITVTSKYTGRHGRRPWINNLISLGHMDYYFWLLAVLSGINFVVYLYCAHIYKYKIDSKSTMRETLIKESPNNGEPLKTALKDSSTPCQEFGNQVTK</sequence>
<accession>A0A8T0GCI9</accession>
<dbReference type="Proteomes" id="UP000822688">
    <property type="component" value="Chromosome 11"/>
</dbReference>
<evidence type="ECO:0000313" key="8">
    <source>
        <dbReference type="EMBL" id="KAG0556445.1"/>
    </source>
</evidence>
<dbReference type="CDD" id="cd17351">
    <property type="entry name" value="MFS_NPF"/>
    <property type="match status" value="1"/>
</dbReference>
<dbReference type="PROSITE" id="PS01022">
    <property type="entry name" value="PTR2_1"/>
    <property type="match status" value="1"/>
</dbReference>
<dbReference type="GO" id="GO:0016020">
    <property type="term" value="C:membrane"/>
    <property type="evidence" value="ECO:0007669"/>
    <property type="project" value="UniProtKB-SubCell"/>
</dbReference>
<feature type="transmembrane region" description="Helical" evidence="7">
    <location>
        <begin position="318"/>
        <end position="342"/>
    </location>
</feature>
<feature type="compositionally biased region" description="Polar residues" evidence="6">
    <location>
        <begin position="1"/>
        <end position="38"/>
    </location>
</feature>
<protein>
    <submittedName>
        <fullName evidence="8">Uncharacterized protein</fullName>
    </submittedName>
</protein>
<feature type="compositionally biased region" description="Polar residues" evidence="6">
    <location>
        <begin position="698"/>
        <end position="713"/>
    </location>
</feature>
<dbReference type="Gene3D" id="1.20.1250.20">
    <property type="entry name" value="MFS general substrate transporter like domains"/>
    <property type="match status" value="1"/>
</dbReference>
<comment type="subcellular location">
    <subcellularLocation>
        <location evidence="1">Membrane</location>
        <topology evidence="1">Multi-pass membrane protein</topology>
    </subcellularLocation>
</comment>
<keyword evidence="4 7" id="KW-1133">Transmembrane helix</keyword>
<reference evidence="8 9" key="1">
    <citation type="submission" date="2020-06" db="EMBL/GenBank/DDBJ databases">
        <title>WGS assembly of Ceratodon purpureus strain R40.</title>
        <authorList>
            <person name="Carey S.B."/>
            <person name="Jenkins J."/>
            <person name="Shu S."/>
            <person name="Lovell J.T."/>
            <person name="Sreedasyam A."/>
            <person name="Maumus F."/>
            <person name="Tiley G.P."/>
            <person name="Fernandez-Pozo N."/>
            <person name="Barry K."/>
            <person name="Chen C."/>
            <person name="Wang M."/>
            <person name="Lipzen A."/>
            <person name="Daum C."/>
            <person name="Saski C.A."/>
            <person name="Payton A.C."/>
            <person name="Mcbreen J.C."/>
            <person name="Conrad R.E."/>
            <person name="Kollar L.M."/>
            <person name="Olsson S."/>
            <person name="Huttunen S."/>
            <person name="Landis J.B."/>
            <person name="Wickett N.J."/>
            <person name="Johnson M.G."/>
            <person name="Rensing S.A."/>
            <person name="Grimwood J."/>
            <person name="Schmutz J."/>
            <person name="Mcdaniel S.F."/>
        </authorList>
    </citation>
    <scope>NUCLEOTIDE SEQUENCE [LARGE SCALE GENOMIC DNA]</scope>
    <source>
        <strain evidence="8 9">R40</strain>
    </source>
</reference>
<dbReference type="SUPFAM" id="SSF103473">
    <property type="entry name" value="MFS general substrate transporter"/>
    <property type="match status" value="1"/>
</dbReference>
<dbReference type="PANTHER" id="PTHR11654">
    <property type="entry name" value="OLIGOPEPTIDE TRANSPORTER-RELATED"/>
    <property type="match status" value="1"/>
</dbReference>
<organism evidence="8 9">
    <name type="scientific">Ceratodon purpureus</name>
    <name type="common">Fire moss</name>
    <name type="synonym">Dicranum purpureum</name>
    <dbReference type="NCBI Taxonomy" id="3225"/>
    <lineage>
        <taxon>Eukaryota</taxon>
        <taxon>Viridiplantae</taxon>
        <taxon>Streptophyta</taxon>
        <taxon>Embryophyta</taxon>
        <taxon>Bryophyta</taxon>
        <taxon>Bryophytina</taxon>
        <taxon>Bryopsida</taxon>
        <taxon>Dicranidae</taxon>
        <taxon>Pseudoditrichales</taxon>
        <taxon>Ditrichaceae</taxon>
        <taxon>Ceratodon</taxon>
    </lineage>
</organism>
<comment type="similarity">
    <text evidence="2">Belongs to the major facilitator superfamily. Proton-dependent oligopeptide transporter (POT/PTR) (TC 2.A.17) family.</text>
</comment>
<feature type="transmembrane region" description="Helical" evidence="7">
    <location>
        <begin position="141"/>
        <end position="157"/>
    </location>
</feature>
<name>A0A8T0GCI9_CERPU</name>
<feature type="transmembrane region" description="Helical" evidence="7">
    <location>
        <begin position="645"/>
        <end position="668"/>
    </location>
</feature>
<feature type="transmembrane region" description="Helical" evidence="7">
    <location>
        <begin position="194"/>
        <end position="214"/>
    </location>
</feature>
<evidence type="ECO:0000313" key="9">
    <source>
        <dbReference type="Proteomes" id="UP000822688"/>
    </source>
</evidence>
<feature type="transmembrane region" description="Helical" evidence="7">
    <location>
        <begin position="516"/>
        <end position="537"/>
    </location>
</feature>
<evidence type="ECO:0000256" key="5">
    <source>
        <dbReference type="ARBA" id="ARBA00023136"/>
    </source>
</evidence>
<evidence type="ECO:0000256" key="2">
    <source>
        <dbReference type="ARBA" id="ARBA00005982"/>
    </source>
</evidence>
<dbReference type="EMBL" id="CM026432">
    <property type="protein sequence ID" value="KAG0556445.1"/>
    <property type="molecule type" value="Genomic_DNA"/>
</dbReference>
<feature type="transmembrane region" description="Helical" evidence="7">
    <location>
        <begin position="440"/>
        <end position="459"/>
    </location>
</feature>
<dbReference type="Pfam" id="PF00854">
    <property type="entry name" value="PTR2"/>
    <property type="match status" value="1"/>
</dbReference>
<comment type="caution">
    <text evidence="8">The sequence shown here is derived from an EMBL/GenBank/DDBJ whole genome shotgun (WGS) entry which is preliminary data.</text>
</comment>
<evidence type="ECO:0000256" key="1">
    <source>
        <dbReference type="ARBA" id="ARBA00004141"/>
    </source>
</evidence>
<feature type="transmembrane region" description="Helical" evidence="7">
    <location>
        <begin position="169"/>
        <end position="188"/>
    </location>
</feature>
<evidence type="ECO:0000256" key="7">
    <source>
        <dbReference type="SAM" id="Phobius"/>
    </source>
</evidence>
<proteinExistence type="inferred from homology"/>
<keyword evidence="3 7" id="KW-0812">Transmembrane</keyword>
<dbReference type="InterPro" id="IPR018456">
    <property type="entry name" value="PTR2_symporter_CS"/>
</dbReference>